<dbReference type="KEGG" id="hcz:G9Q37_13845"/>
<dbReference type="EMBL" id="CP049989">
    <property type="protein sequence ID" value="QIM53154.1"/>
    <property type="molecule type" value="Genomic_DNA"/>
</dbReference>
<dbReference type="RefSeq" id="WP_166227952.1">
    <property type="nucleotide sequence ID" value="NZ_CP049989.1"/>
</dbReference>
<name>A0A6G8IIX6_9BURK</name>
<organism evidence="1 2">
    <name type="scientific">Hydrogenophaga crocea</name>
    <dbReference type="NCBI Taxonomy" id="2716225"/>
    <lineage>
        <taxon>Bacteria</taxon>
        <taxon>Pseudomonadati</taxon>
        <taxon>Pseudomonadota</taxon>
        <taxon>Betaproteobacteria</taxon>
        <taxon>Burkholderiales</taxon>
        <taxon>Comamonadaceae</taxon>
        <taxon>Hydrogenophaga</taxon>
    </lineage>
</organism>
<gene>
    <name evidence="1" type="ORF">G9Q37_13845</name>
</gene>
<evidence type="ECO:0000313" key="1">
    <source>
        <dbReference type="EMBL" id="QIM53154.1"/>
    </source>
</evidence>
<dbReference type="AlphaFoldDB" id="A0A6G8IIX6"/>
<keyword evidence="2" id="KW-1185">Reference proteome</keyword>
<reference evidence="1 2" key="1">
    <citation type="submission" date="2020-03" db="EMBL/GenBank/DDBJ databases">
        <title>Hydrogenophaga sp. nov. isolated from cyanobacterial mat.</title>
        <authorList>
            <person name="Thorat V."/>
            <person name="Kirdat K."/>
            <person name="Tiwarekar B."/>
            <person name="Costa E.D."/>
            <person name="Yadav A."/>
        </authorList>
    </citation>
    <scope>NUCLEOTIDE SEQUENCE [LARGE SCALE GENOMIC DNA]</scope>
    <source>
        <strain evidence="1 2">BA0156</strain>
    </source>
</reference>
<evidence type="ECO:0000313" key="2">
    <source>
        <dbReference type="Proteomes" id="UP000503162"/>
    </source>
</evidence>
<protein>
    <submittedName>
        <fullName evidence="1">Uncharacterized protein</fullName>
    </submittedName>
</protein>
<accession>A0A6G8IIX6</accession>
<proteinExistence type="predicted"/>
<dbReference type="Proteomes" id="UP000503162">
    <property type="component" value="Chromosome"/>
</dbReference>
<sequence>MDGNAPDNAANSSVDFIAIDTGDLERLVGEPVVVAILKAAPLKVQTRVAKAAYHLQRALRLEGVDDEMGALRLIAAEEELVVAIFEWLKLNSEHFPEHRDFVAKQKNHLVKLAVTPVLGQMALVFEDFLFNGITPAGLEGLTSWRVVPAVKSGRVVLQIFADGEKPLIEVNPLDVAITKNDVSDDTVVNDLYQAFLERLPDTEGNRVKRFVTERADYRNKLLYAEDGRSYSMGESLADVRHIVERDLKRLLWCLAALLTNKPLTKSWGAVSQFLALYRRVLTEAKVLGPSKPDPEVSQS</sequence>